<evidence type="ECO:0000313" key="3">
    <source>
        <dbReference type="Proteomes" id="UP000823927"/>
    </source>
</evidence>
<feature type="transmembrane region" description="Helical" evidence="1">
    <location>
        <begin position="69"/>
        <end position="92"/>
    </location>
</feature>
<protein>
    <submittedName>
        <fullName evidence="2">Uncharacterized protein</fullName>
    </submittedName>
</protein>
<dbReference type="EMBL" id="DVIT01000002">
    <property type="protein sequence ID" value="HIS46035.1"/>
    <property type="molecule type" value="Genomic_DNA"/>
</dbReference>
<evidence type="ECO:0000313" key="2">
    <source>
        <dbReference type="EMBL" id="HIS46035.1"/>
    </source>
</evidence>
<proteinExistence type="predicted"/>
<feature type="transmembrane region" description="Helical" evidence="1">
    <location>
        <begin position="35"/>
        <end position="57"/>
    </location>
</feature>
<keyword evidence="1" id="KW-0472">Membrane</keyword>
<accession>A0A9D1JQ75</accession>
<reference evidence="2" key="2">
    <citation type="journal article" date="2021" name="PeerJ">
        <title>Extensive microbial diversity within the chicken gut microbiome revealed by metagenomics and culture.</title>
        <authorList>
            <person name="Gilroy R."/>
            <person name="Ravi A."/>
            <person name="Getino M."/>
            <person name="Pursley I."/>
            <person name="Horton D.L."/>
            <person name="Alikhan N.F."/>
            <person name="Baker D."/>
            <person name="Gharbi K."/>
            <person name="Hall N."/>
            <person name="Watson M."/>
            <person name="Adriaenssens E.M."/>
            <person name="Foster-Nyarko E."/>
            <person name="Jarju S."/>
            <person name="Secka A."/>
            <person name="Antonio M."/>
            <person name="Oren A."/>
            <person name="Chaudhuri R.R."/>
            <person name="La Ragione R."/>
            <person name="Hildebrand F."/>
            <person name="Pallen M.J."/>
        </authorList>
    </citation>
    <scope>NUCLEOTIDE SEQUENCE</scope>
    <source>
        <strain evidence="2">CHK178-757</strain>
    </source>
</reference>
<sequence length="93" mass="10563">MKKKIYMTISTLMLFIPWTILIFRMFDWALKTPVAQIMACAYGAFMVFSFIFTLLAYTRSGVKNPWMQICLVITGVYAVGAIALMGMMIVGLF</sequence>
<gene>
    <name evidence="2" type="ORF">IAB46_00455</name>
</gene>
<feature type="transmembrane region" description="Helical" evidence="1">
    <location>
        <begin position="5"/>
        <end position="23"/>
    </location>
</feature>
<keyword evidence="1" id="KW-1133">Transmembrane helix</keyword>
<evidence type="ECO:0000256" key="1">
    <source>
        <dbReference type="SAM" id="Phobius"/>
    </source>
</evidence>
<reference evidence="2" key="1">
    <citation type="submission" date="2020-10" db="EMBL/GenBank/DDBJ databases">
        <authorList>
            <person name="Gilroy R."/>
        </authorList>
    </citation>
    <scope>NUCLEOTIDE SEQUENCE</scope>
    <source>
        <strain evidence="2">CHK178-757</strain>
    </source>
</reference>
<dbReference type="Proteomes" id="UP000823927">
    <property type="component" value="Unassembled WGS sequence"/>
</dbReference>
<dbReference type="AlphaFoldDB" id="A0A9D1JQ75"/>
<comment type="caution">
    <text evidence="2">The sequence shown here is derived from an EMBL/GenBank/DDBJ whole genome shotgun (WGS) entry which is preliminary data.</text>
</comment>
<organism evidence="2 3">
    <name type="scientific">Candidatus Scybalocola faecigallinarum</name>
    <dbReference type="NCBI Taxonomy" id="2840941"/>
    <lineage>
        <taxon>Bacteria</taxon>
        <taxon>Bacillati</taxon>
        <taxon>Bacillota</taxon>
        <taxon>Clostridia</taxon>
        <taxon>Lachnospirales</taxon>
        <taxon>Lachnospiraceae</taxon>
        <taxon>Lachnospiraceae incertae sedis</taxon>
        <taxon>Candidatus Scybalocola (ex Gilroy et al. 2021)</taxon>
    </lineage>
</organism>
<keyword evidence="1" id="KW-0812">Transmembrane</keyword>
<name>A0A9D1JQ75_9FIRM</name>